<evidence type="ECO:0000313" key="2">
    <source>
        <dbReference type="EMBL" id="KAK6292991.1"/>
    </source>
</evidence>
<accession>A0AAN8KUS3</accession>
<feature type="region of interest" description="Disordered" evidence="1">
    <location>
        <begin position="1"/>
        <end position="37"/>
    </location>
</feature>
<gene>
    <name evidence="2" type="ORF">J4Q44_G00364920</name>
</gene>
<dbReference type="Proteomes" id="UP001356427">
    <property type="component" value="Unassembled WGS sequence"/>
</dbReference>
<sequence>MHEEITHTNTQTRTHTHQPPEGGMNLLQLKGSKGSPQSSKLLICCAPWIHDLTS</sequence>
<comment type="caution">
    <text evidence="2">The sequence shown here is derived from an EMBL/GenBank/DDBJ whole genome shotgun (WGS) entry which is preliminary data.</text>
</comment>
<evidence type="ECO:0000313" key="3">
    <source>
        <dbReference type="Proteomes" id="UP001356427"/>
    </source>
</evidence>
<proteinExistence type="predicted"/>
<reference evidence="2 3" key="1">
    <citation type="submission" date="2021-04" db="EMBL/GenBank/DDBJ databases">
        <authorList>
            <person name="De Guttry C."/>
            <person name="Zahm M."/>
            <person name="Klopp C."/>
            <person name="Cabau C."/>
            <person name="Louis A."/>
            <person name="Berthelot C."/>
            <person name="Parey E."/>
            <person name="Roest Crollius H."/>
            <person name="Montfort J."/>
            <person name="Robinson-Rechavi M."/>
            <person name="Bucao C."/>
            <person name="Bouchez O."/>
            <person name="Gislard M."/>
            <person name="Lluch J."/>
            <person name="Milhes M."/>
            <person name="Lampietro C."/>
            <person name="Lopez Roques C."/>
            <person name="Donnadieu C."/>
            <person name="Braasch I."/>
            <person name="Desvignes T."/>
            <person name="Postlethwait J."/>
            <person name="Bobe J."/>
            <person name="Wedekind C."/>
            <person name="Guiguen Y."/>
        </authorList>
    </citation>
    <scope>NUCLEOTIDE SEQUENCE [LARGE SCALE GENOMIC DNA]</scope>
    <source>
        <strain evidence="2">Cs_M1</strain>
        <tissue evidence="2">Blood</tissue>
    </source>
</reference>
<dbReference type="AlphaFoldDB" id="A0AAN8KUS3"/>
<organism evidence="2 3">
    <name type="scientific">Coregonus suidteri</name>
    <dbReference type="NCBI Taxonomy" id="861788"/>
    <lineage>
        <taxon>Eukaryota</taxon>
        <taxon>Metazoa</taxon>
        <taxon>Chordata</taxon>
        <taxon>Craniata</taxon>
        <taxon>Vertebrata</taxon>
        <taxon>Euteleostomi</taxon>
        <taxon>Actinopterygii</taxon>
        <taxon>Neopterygii</taxon>
        <taxon>Teleostei</taxon>
        <taxon>Protacanthopterygii</taxon>
        <taxon>Salmoniformes</taxon>
        <taxon>Salmonidae</taxon>
        <taxon>Coregoninae</taxon>
        <taxon>Coregonus</taxon>
    </lineage>
</organism>
<name>A0AAN8KUS3_9TELE</name>
<dbReference type="EMBL" id="JAGTTL010000037">
    <property type="protein sequence ID" value="KAK6292991.1"/>
    <property type="molecule type" value="Genomic_DNA"/>
</dbReference>
<protein>
    <submittedName>
        <fullName evidence="2">Uncharacterized protein</fullName>
    </submittedName>
</protein>
<evidence type="ECO:0000256" key="1">
    <source>
        <dbReference type="SAM" id="MobiDB-lite"/>
    </source>
</evidence>
<keyword evidence="3" id="KW-1185">Reference proteome</keyword>